<dbReference type="Proteomes" id="UP000825228">
    <property type="component" value="Unassembled WGS sequence"/>
</dbReference>
<protein>
    <recommendedName>
        <fullName evidence="4">Exosortase/archaeosortase family protein</fullName>
    </recommendedName>
</protein>
<organism evidence="2 3">
    <name type="scientific">Rhodococcoides corynebacterioides</name>
    <dbReference type="NCBI Taxonomy" id="53972"/>
    <lineage>
        <taxon>Bacteria</taxon>
        <taxon>Bacillati</taxon>
        <taxon>Actinomycetota</taxon>
        <taxon>Actinomycetes</taxon>
        <taxon>Mycobacteriales</taxon>
        <taxon>Nocardiaceae</taxon>
        <taxon>Rhodococcoides</taxon>
    </lineage>
</organism>
<feature type="transmembrane region" description="Helical" evidence="1">
    <location>
        <begin position="182"/>
        <end position="202"/>
    </location>
</feature>
<gene>
    <name evidence="2" type="ORF">HQ603_10335</name>
</gene>
<evidence type="ECO:0000313" key="2">
    <source>
        <dbReference type="EMBL" id="MBY6367153.1"/>
    </source>
</evidence>
<feature type="transmembrane region" description="Helical" evidence="1">
    <location>
        <begin position="208"/>
        <end position="231"/>
    </location>
</feature>
<feature type="transmembrane region" description="Helical" evidence="1">
    <location>
        <begin position="252"/>
        <end position="271"/>
    </location>
</feature>
<accession>A0ABS7P444</accession>
<sequence>MSPAVRTLVGRWALLVVAVVAAFWPTWSRVVEEARGGAVSGYLVVVPVLAVVAGQGIARRRSGELPIHDRQTDVIVGGLAVLAALAVQALWLPRYADQYALLHIDVAAAGIFAVGAAILLFGLRPVGRFWPLLVLVVALSPVLYRTIAVALGGSRFAYGLVLVLVAGSAGGIAVGRTTRRGLAGAVVTVSVGAAVLWVVLAVDPTIHIVWLQAIPTVGAAAVTGTVFYLRARRGRSKRVLSRPVQPPSAKSVRAAAALVVVAAGVLFALPLPAVVGPPTTPGPPGRTASLAVPVGWREIESRSYPWVRSFFGQGATLVRQEWQAAVVDPAWDDKGRPRTVVVDTLGTTNGASLGVYPERTLYRLSSTRTSPSLAVDLGRGVTGSLYTSVDDGLLLTWTKLVFDWVRDGIYQRVTVIAVDDHEPTARFPEPEPSMASNMSALVAVFLRGNTVVGDDRPDYDDRDLLESVGRSLVAAQWPPVVGDAS</sequence>
<feature type="transmembrane region" description="Helical" evidence="1">
    <location>
        <begin position="38"/>
        <end position="58"/>
    </location>
</feature>
<keyword evidence="1" id="KW-0472">Membrane</keyword>
<comment type="caution">
    <text evidence="2">The sequence shown here is derived from an EMBL/GenBank/DDBJ whole genome shotgun (WGS) entry which is preliminary data.</text>
</comment>
<feature type="transmembrane region" description="Helical" evidence="1">
    <location>
        <begin position="129"/>
        <end position="150"/>
    </location>
</feature>
<feature type="transmembrane region" description="Helical" evidence="1">
    <location>
        <begin position="74"/>
        <end position="93"/>
    </location>
</feature>
<keyword evidence="1" id="KW-0812">Transmembrane</keyword>
<evidence type="ECO:0000256" key="1">
    <source>
        <dbReference type="SAM" id="Phobius"/>
    </source>
</evidence>
<name>A0ABS7P444_9NOCA</name>
<keyword evidence="1" id="KW-1133">Transmembrane helix</keyword>
<proteinExistence type="predicted"/>
<feature type="transmembrane region" description="Helical" evidence="1">
    <location>
        <begin position="99"/>
        <end position="122"/>
    </location>
</feature>
<dbReference type="RefSeq" id="WP_222684459.1">
    <property type="nucleotide sequence ID" value="NZ_JABUBT010000008.1"/>
</dbReference>
<feature type="transmembrane region" description="Helical" evidence="1">
    <location>
        <begin position="156"/>
        <end position="175"/>
    </location>
</feature>
<evidence type="ECO:0008006" key="4">
    <source>
        <dbReference type="Google" id="ProtNLM"/>
    </source>
</evidence>
<reference evidence="2 3" key="1">
    <citation type="submission" date="2020-06" db="EMBL/GenBank/DDBJ databases">
        <title>Taxonomy, biology and ecology of Rhodococcus bacteria occurring in California pistachio and other woody hosts as revealed by genome sequence analyses.</title>
        <authorList>
            <person name="Gai Y."/>
            <person name="Riely B."/>
        </authorList>
    </citation>
    <scope>NUCLEOTIDE SEQUENCE [LARGE SCALE GENOMIC DNA]</scope>
    <source>
        <strain evidence="2 3">BP-281</strain>
    </source>
</reference>
<evidence type="ECO:0000313" key="3">
    <source>
        <dbReference type="Proteomes" id="UP000825228"/>
    </source>
</evidence>
<keyword evidence="3" id="KW-1185">Reference proteome</keyword>
<dbReference type="EMBL" id="JABUBU010000007">
    <property type="protein sequence ID" value="MBY6367153.1"/>
    <property type="molecule type" value="Genomic_DNA"/>
</dbReference>